<evidence type="ECO:0000313" key="2">
    <source>
        <dbReference type="EMBL" id="JAG70307.1"/>
    </source>
</evidence>
<dbReference type="PANTHER" id="PTHR14710:SF2">
    <property type="entry name" value="GEM-ASSOCIATED PROTEIN 6"/>
    <property type="match status" value="1"/>
</dbReference>
<dbReference type="GeneID" id="105271608"/>
<dbReference type="RefSeq" id="XP_011311564.1">
    <property type="nucleotide sequence ID" value="XM_011313262.1"/>
</dbReference>
<dbReference type="InterPro" id="IPR047574">
    <property type="entry name" value="AD"/>
</dbReference>
<evidence type="ECO:0000313" key="4">
    <source>
        <dbReference type="RefSeq" id="XP_011311564.1"/>
    </source>
</evidence>
<proteinExistence type="predicted"/>
<dbReference type="Pfam" id="PF20417">
    <property type="entry name" value="Gemin6_C"/>
    <property type="match status" value="1"/>
</dbReference>
<accession>A0A9R1U7S0</accession>
<dbReference type="OrthoDB" id="77463at2759"/>
<dbReference type="PROSITE" id="PS52001">
    <property type="entry name" value="AD"/>
    <property type="match status" value="1"/>
</dbReference>
<protein>
    <submittedName>
        <fullName evidence="2">GEMIN6 protein</fullName>
    </submittedName>
    <submittedName>
        <fullName evidence="4">Gem-associated protein 6</fullName>
    </submittedName>
</protein>
<gene>
    <name evidence="2" type="primary">GEMIN6</name>
    <name evidence="4" type="synonym">LOC105271608</name>
    <name evidence="2" type="ORF">g.65152</name>
</gene>
<dbReference type="GO" id="GO:0005634">
    <property type="term" value="C:nucleus"/>
    <property type="evidence" value="ECO:0007669"/>
    <property type="project" value="InterPro"/>
</dbReference>
<dbReference type="Pfam" id="PF06372">
    <property type="entry name" value="Gemin6"/>
    <property type="match status" value="1"/>
</dbReference>
<dbReference type="InterPro" id="IPR046857">
    <property type="entry name" value="Gemin6_Sm-like_dom"/>
</dbReference>
<dbReference type="PANTHER" id="PTHR14710">
    <property type="entry name" value="GEM-ASSOCIATED PROTEIN 6"/>
    <property type="match status" value="1"/>
</dbReference>
<dbReference type="Proteomes" id="UP000694866">
    <property type="component" value="Unplaced"/>
</dbReference>
<sequence length="164" mass="18491">MSNGDESKYSHRIYKNDPVKYKNYVDKRAKITCKDSSIYEGIVYTVDPVSESVILINPKNSDNCGATILMGGSIKSIEILENSEDSLPEFFLQEKPEMSKADIQLKKEELKKLLMDNRIPVVDDNDVLTIQDVVSLEPPYDSCLCANPIIMSRIQGILSQLKTK</sequence>
<name>A0A0C9QXW4_9HYME</name>
<dbReference type="GO" id="GO:0000245">
    <property type="term" value="P:spliceosomal complex assembly"/>
    <property type="evidence" value="ECO:0007669"/>
    <property type="project" value="InterPro"/>
</dbReference>
<organism evidence="2">
    <name type="scientific">Fopius arisanus</name>
    <dbReference type="NCBI Taxonomy" id="64838"/>
    <lineage>
        <taxon>Eukaryota</taxon>
        <taxon>Metazoa</taxon>
        <taxon>Ecdysozoa</taxon>
        <taxon>Arthropoda</taxon>
        <taxon>Hexapoda</taxon>
        <taxon>Insecta</taxon>
        <taxon>Pterygota</taxon>
        <taxon>Neoptera</taxon>
        <taxon>Endopterygota</taxon>
        <taxon>Hymenoptera</taxon>
        <taxon>Apocrita</taxon>
        <taxon>Ichneumonoidea</taxon>
        <taxon>Braconidae</taxon>
        <taxon>Opiinae</taxon>
        <taxon>Fopius</taxon>
    </lineage>
</organism>
<dbReference type="Gene3D" id="2.30.30.100">
    <property type="match status" value="1"/>
</dbReference>
<dbReference type="EMBL" id="GBYB01000540">
    <property type="protein sequence ID" value="JAG70307.1"/>
    <property type="molecule type" value="Transcribed_RNA"/>
</dbReference>
<reference evidence="2" key="1">
    <citation type="submission" date="2015-01" db="EMBL/GenBank/DDBJ databases">
        <title>Transcriptome Assembly of Fopius arisanus.</title>
        <authorList>
            <person name="Geib S."/>
        </authorList>
    </citation>
    <scope>NUCLEOTIDE SEQUENCE</scope>
</reference>
<feature type="domain" description="AD" evidence="1">
    <location>
        <begin position="72"/>
        <end position="164"/>
    </location>
</feature>
<dbReference type="InterPro" id="IPR046856">
    <property type="entry name" value="Gemin6_C"/>
</dbReference>
<dbReference type="AlphaFoldDB" id="A0A0C9QXW4"/>
<keyword evidence="3" id="KW-1185">Reference proteome</keyword>
<accession>A0A0C9QXW4</accession>
<dbReference type="GO" id="GO:0032797">
    <property type="term" value="C:SMN complex"/>
    <property type="evidence" value="ECO:0007669"/>
    <property type="project" value="TreeGrafter"/>
</dbReference>
<dbReference type="GO" id="GO:0000387">
    <property type="term" value="P:spliceosomal snRNP assembly"/>
    <property type="evidence" value="ECO:0007669"/>
    <property type="project" value="TreeGrafter"/>
</dbReference>
<evidence type="ECO:0000313" key="3">
    <source>
        <dbReference type="Proteomes" id="UP000694866"/>
    </source>
</evidence>
<dbReference type="KEGG" id="fas:105271608"/>
<evidence type="ECO:0000259" key="1">
    <source>
        <dbReference type="PROSITE" id="PS52001"/>
    </source>
</evidence>
<dbReference type="InterPro" id="IPR009422">
    <property type="entry name" value="Gemin6"/>
</dbReference>
<reference evidence="4" key="2">
    <citation type="submission" date="2025-04" db="UniProtKB">
        <authorList>
            <consortium name="RefSeq"/>
        </authorList>
    </citation>
    <scope>IDENTIFICATION</scope>
    <source>
        <strain evidence="4">USDA-PBARC FA_bdor</strain>
        <tissue evidence="4">Whole organism</tissue>
    </source>
</reference>